<evidence type="ECO:0000256" key="1">
    <source>
        <dbReference type="ARBA" id="ARBA00004141"/>
    </source>
</evidence>
<dbReference type="GO" id="GO:0016020">
    <property type="term" value="C:membrane"/>
    <property type="evidence" value="ECO:0007669"/>
    <property type="project" value="UniProtKB-SubCell"/>
</dbReference>
<dbReference type="InterPro" id="IPR007016">
    <property type="entry name" value="O-antigen_ligase-rel_domated"/>
</dbReference>
<evidence type="ECO:0000313" key="8">
    <source>
        <dbReference type="Proteomes" id="UP000000543"/>
    </source>
</evidence>
<organism evidence="7 8">
    <name type="scientific">Staphylococcus haemolyticus (strain JCSC1435)</name>
    <dbReference type="NCBI Taxonomy" id="279808"/>
    <lineage>
        <taxon>Bacteria</taxon>
        <taxon>Bacillati</taxon>
        <taxon>Bacillota</taxon>
        <taxon>Bacilli</taxon>
        <taxon>Bacillales</taxon>
        <taxon>Staphylococcaceae</taxon>
        <taxon>Staphylococcus</taxon>
    </lineage>
</organism>
<gene>
    <name evidence="7" type="primary">capH</name>
    <name evidence="7" type="ordered locus">SH0395</name>
</gene>
<feature type="transmembrane region" description="Helical" evidence="5">
    <location>
        <begin position="172"/>
        <end position="196"/>
    </location>
</feature>
<feature type="transmembrane region" description="Helical" evidence="5">
    <location>
        <begin position="202"/>
        <end position="220"/>
    </location>
</feature>
<name>Q4L9H1_STAHJ</name>
<comment type="subcellular location">
    <subcellularLocation>
        <location evidence="1">Membrane</location>
        <topology evidence="1">Multi-pass membrane protein</topology>
    </subcellularLocation>
</comment>
<feature type="transmembrane region" description="Helical" evidence="5">
    <location>
        <begin position="75"/>
        <end position="94"/>
    </location>
</feature>
<feature type="transmembrane region" description="Helical" evidence="5">
    <location>
        <begin position="225"/>
        <end position="242"/>
    </location>
</feature>
<feature type="domain" description="O-antigen ligase-related" evidence="6">
    <location>
        <begin position="231"/>
        <end position="369"/>
    </location>
</feature>
<sequence length="435" mass="49523">MDEMNEKSNFNNTLEYILIILFFLISLINVPLLILSVIVSMLLLKQKESGLIKLLYLYTIRFVISEGIDHAESEIIITIIRYFLIYICGTILVLSSYKFWSKNKVISAFITSTGITMLLLGIPSLIVSDYPFIAIFKMLSYFIPLLIIVILISQIKNFKELVMWLANQFKFLILFSLLFVRSSIGYLLNGFSFQGILNHPNLFAVVLAMGLVVIILSLYYERKNLSLNFIILIIGSIELLISNSRTAVLSYLLCIFIFFVLAKIDLYKKALIFLIGLLITVGAIMIPSIQSKIFDFIAKGQTSNNVLLSRYGQINNFELSLKKYPLFGNGFGIPINNTSLSLNNYTFEAGNMIFGLIIFTGIIGLTIYFIYLFSLIFMAKKPFRLTIILLLVTILVNMGEMIMFSSTNVGIICYILWGIYFKEGVKTENEEYIQV</sequence>
<evidence type="ECO:0000256" key="5">
    <source>
        <dbReference type="SAM" id="Phobius"/>
    </source>
</evidence>
<evidence type="ECO:0000256" key="2">
    <source>
        <dbReference type="ARBA" id="ARBA00022692"/>
    </source>
</evidence>
<feature type="transmembrane region" description="Helical" evidence="5">
    <location>
        <begin position="352"/>
        <end position="373"/>
    </location>
</feature>
<dbReference type="Pfam" id="PF04932">
    <property type="entry name" value="Wzy_C"/>
    <property type="match status" value="1"/>
</dbReference>
<protein>
    <submittedName>
        <fullName evidence="7">CapH protein</fullName>
    </submittedName>
</protein>
<feature type="transmembrane region" description="Helical" evidence="5">
    <location>
        <begin position="271"/>
        <end position="289"/>
    </location>
</feature>
<feature type="transmembrane region" description="Helical" evidence="5">
    <location>
        <begin position="248"/>
        <end position="264"/>
    </location>
</feature>
<proteinExistence type="predicted"/>
<dbReference type="Proteomes" id="UP000000543">
    <property type="component" value="Chromosome"/>
</dbReference>
<dbReference type="KEGG" id="sha:SH0395"/>
<dbReference type="AlphaFoldDB" id="Q4L9H1"/>
<reference evidence="7 8" key="1">
    <citation type="journal article" date="2005" name="J. Bacteriol.">
        <title>Whole-genome sequencing of Staphylococcus haemolyticus uncovers the extreme plasticity of its genome and the evolution of human-colonizing staphylococcal species.</title>
        <authorList>
            <person name="Takeuchi F."/>
            <person name="Watanabe S."/>
            <person name="Baba T."/>
            <person name="Yuzawa H."/>
            <person name="Ito T."/>
            <person name="Morimoto Y."/>
            <person name="Kuroda M."/>
            <person name="Cui L."/>
            <person name="Takahashi M."/>
            <person name="Ankai A."/>
            <person name="Baba S."/>
            <person name="Fukui S."/>
            <person name="Lee J.C."/>
            <person name="Hiramatsu K."/>
        </authorList>
    </citation>
    <scope>NUCLEOTIDE SEQUENCE [LARGE SCALE GENOMIC DNA]</scope>
    <source>
        <strain evidence="7 8">JCSC1435</strain>
    </source>
</reference>
<evidence type="ECO:0000256" key="4">
    <source>
        <dbReference type="ARBA" id="ARBA00023136"/>
    </source>
</evidence>
<dbReference type="HOGENOM" id="CLU_606780_0_0_9"/>
<dbReference type="eggNOG" id="ENOG5030EV3">
    <property type="taxonomic scope" value="Bacteria"/>
</dbReference>
<evidence type="ECO:0000259" key="6">
    <source>
        <dbReference type="Pfam" id="PF04932"/>
    </source>
</evidence>
<keyword evidence="3 5" id="KW-1133">Transmembrane helix</keyword>
<accession>Q4L9H1</accession>
<dbReference type="EMBL" id="AP006716">
    <property type="protein sequence ID" value="BAE03704.1"/>
    <property type="molecule type" value="Genomic_DNA"/>
</dbReference>
<keyword evidence="2 5" id="KW-0812">Transmembrane</keyword>
<feature type="transmembrane region" description="Helical" evidence="5">
    <location>
        <begin position="385"/>
        <end position="417"/>
    </location>
</feature>
<keyword evidence="4 5" id="KW-0472">Membrane</keyword>
<feature type="transmembrane region" description="Helical" evidence="5">
    <location>
        <begin position="106"/>
        <end position="126"/>
    </location>
</feature>
<feature type="transmembrane region" description="Helical" evidence="5">
    <location>
        <begin position="16"/>
        <end position="44"/>
    </location>
</feature>
<evidence type="ECO:0000313" key="7">
    <source>
        <dbReference type="EMBL" id="BAE03704.1"/>
    </source>
</evidence>
<feature type="transmembrane region" description="Helical" evidence="5">
    <location>
        <begin position="132"/>
        <end position="152"/>
    </location>
</feature>
<evidence type="ECO:0000256" key="3">
    <source>
        <dbReference type="ARBA" id="ARBA00022989"/>
    </source>
</evidence>